<accession>A0A0M5L7N4</accession>
<evidence type="ECO:0000256" key="3">
    <source>
        <dbReference type="ARBA" id="ARBA00023027"/>
    </source>
</evidence>
<dbReference type="Proteomes" id="UP000068137">
    <property type="component" value="Chromosome"/>
</dbReference>
<dbReference type="GO" id="GO:0006183">
    <property type="term" value="P:GTP biosynthetic process"/>
    <property type="evidence" value="ECO:0007669"/>
    <property type="project" value="TreeGrafter"/>
</dbReference>
<gene>
    <name evidence="5" type="ORF">AL705_02545</name>
</gene>
<organism evidence="5 6">
    <name type="scientific">Lawsonella clevelandensis</name>
    <dbReference type="NCBI Taxonomy" id="1528099"/>
    <lineage>
        <taxon>Bacteria</taxon>
        <taxon>Bacillati</taxon>
        <taxon>Actinomycetota</taxon>
        <taxon>Actinomycetes</taxon>
        <taxon>Mycobacteriales</taxon>
        <taxon>Lawsonellaceae</taxon>
        <taxon>Lawsonella</taxon>
    </lineage>
</organism>
<dbReference type="InterPro" id="IPR005990">
    <property type="entry name" value="IMP_DH"/>
</dbReference>
<dbReference type="RefSeq" id="WP_053961673.1">
    <property type="nucleotide sequence ID" value="NZ_CAJPTR010000003.1"/>
</dbReference>
<dbReference type="GeneID" id="84894501"/>
<dbReference type="InterPro" id="IPR005992">
    <property type="entry name" value="IMP_DH-rel2"/>
</dbReference>
<feature type="domain" description="IMP dehydrogenase/GMP reductase" evidence="4">
    <location>
        <begin position="19"/>
        <end position="380"/>
    </location>
</feature>
<proteinExistence type="inferred from homology"/>
<evidence type="ECO:0000259" key="4">
    <source>
        <dbReference type="Pfam" id="PF00478"/>
    </source>
</evidence>
<evidence type="ECO:0000313" key="6">
    <source>
        <dbReference type="Proteomes" id="UP000068137"/>
    </source>
</evidence>
<dbReference type="GO" id="GO:0003938">
    <property type="term" value="F:IMP dehydrogenase activity"/>
    <property type="evidence" value="ECO:0007669"/>
    <property type="project" value="InterPro"/>
</dbReference>
<name>A0A0M5L7N4_9ACTN</name>
<sequence>MRDVVEIGIGREAVRTYELEDISLVPSRPLCSHREVSLDWRMDAYQFDVPFVADASDALASPEFVIEMGKNGGLGVFNAEGLWARWENAEEKIAEVRKAALESDDPSTAVALLQELSREPIKEELLVAAVKKIHDAGVVTAVRVSPQHARELGPLLVQAGMDILFVQGTMVSAQYVWEGEELPLDIKELVRGTDIPVVVGGCVNYHTAMHLMRTGAAGIVVGYGATDAITTTGEVLGINVAMATAIADAAAARRDYMEESGGRYVHVIANGDVNSSGDIAKAIACGADAVMAGPLLAQAQEAAGKGVYWPIVAGHPANPRGAIVPLMVDYEADGEDYEGPSLEVVLHGPSSEPFGTCDLAGGLRRSMAKCGFTSLKEFQRVELTVH</sequence>
<dbReference type="PANTHER" id="PTHR11911">
    <property type="entry name" value="INOSINE-5-MONOPHOSPHATE DEHYDROGENASE RELATED"/>
    <property type="match status" value="1"/>
</dbReference>
<evidence type="ECO:0000256" key="2">
    <source>
        <dbReference type="ARBA" id="ARBA00023002"/>
    </source>
</evidence>
<dbReference type="EMBL" id="CP012390">
    <property type="protein sequence ID" value="ALE18729.1"/>
    <property type="molecule type" value="Genomic_DNA"/>
</dbReference>
<dbReference type="STRING" id="1528099.AL705_02545"/>
<dbReference type="InterPro" id="IPR013785">
    <property type="entry name" value="Aldolase_TIM"/>
</dbReference>
<dbReference type="NCBIfam" id="TIGR01304">
    <property type="entry name" value="IMP_DH_rel_2"/>
    <property type="match status" value="1"/>
</dbReference>
<dbReference type="SUPFAM" id="SSF51412">
    <property type="entry name" value="Inosine monophosphate dehydrogenase (IMPDH)"/>
    <property type="match status" value="1"/>
</dbReference>
<dbReference type="PATRIC" id="fig|1528099.3.peg.513"/>
<dbReference type="AlphaFoldDB" id="A0A0M5L7N4"/>
<keyword evidence="2" id="KW-0560">Oxidoreductase</keyword>
<reference evidence="5 6" key="1">
    <citation type="journal article" date="2015" name="Genome Announc.">
        <title>Complete Genome Sequences for Two Strains of a Novel Fastidious, Partially Acid-Fast, Gram-Positive Corynebacterineae Bacterium, Derived from Human Clinical Samples.</title>
        <authorList>
            <person name="Nicholson A.C."/>
            <person name="Bell M."/>
            <person name="Humrighouse B.W."/>
            <person name="McQuiston J.R."/>
        </authorList>
    </citation>
    <scope>NUCLEOTIDE SEQUENCE [LARGE SCALE GENOMIC DNA]</scope>
    <source>
        <strain evidence="5 6">X1698</strain>
    </source>
</reference>
<evidence type="ECO:0000313" key="5">
    <source>
        <dbReference type="EMBL" id="ALE18729.1"/>
    </source>
</evidence>
<protein>
    <submittedName>
        <fullName evidence="5">Oxidoreductase</fullName>
    </submittedName>
</protein>
<dbReference type="OrthoDB" id="9805398at2"/>
<dbReference type="InterPro" id="IPR001093">
    <property type="entry name" value="IMP_DH_GMPRt"/>
</dbReference>
<dbReference type="Pfam" id="PF00478">
    <property type="entry name" value="IMPDH"/>
    <property type="match status" value="1"/>
</dbReference>
<comment type="similarity">
    <text evidence="1">Belongs to the IMPDH/GMPR family.</text>
</comment>
<keyword evidence="3" id="KW-0520">NAD</keyword>
<evidence type="ECO:0000256" key="1">
    <source>
        <dbReference type="ARBA" id="ARBA00005502"/>
    </source>
</evidence>
<dbReference type="PANTHER" id="PTHR11911:SF85">
    <property type="entry name" value="INOSINE-5'-MONOPHOSPHATE DEHYDROGENASE"/>
    <property type="match status" value="1"/>
</dbReference>
<dbReference type="Gene3D" id="3.20.20.70">
    <property type="entry name" value="Aldolase class I"/>
    <property type="match status" value="1"/>
</dbReference>
<dbReference type="KEGG" id="cbq:AL705_02545"/>
<dbReference type="SMART" id="SM01240">
    <property type="entry name" value="IMPDH"/>
    <property type="match status" value="1"/>
</dbReference>